<keyword evidence="2" id="KW-0175">Coiled coil</keyword>
<feature type="coiled-coil region" evidence="2">
    <location>
        <begin position="503"/>
        <end position="530"/>
    </location>
</feature>
<dbReference type="Pfam" id="PF00176">
    <property type="entry name" value="SNF2-rel_dom"/>
    <property type="match status" value="1"/>
</dbReference>
<dbReference type="InterPro" id="IPR001650">
    <property type="entry name" value="Helicase_C-like"/>
</dbReference>
<dbReference type="SMART" id="SM00490">
    <property type="entry name" value="HELICc"/>
    <property type="match status" value="1"/>
</dbReference>
<keyword evidence="5" id="KW-0547">Nucleotide-binding</keyword>
<keyword evidence="5" id="KW-0067">ATP-binding</keyword>
<dbReference type="PANTHER" id="PTHR10799">
    <property type="entry name" value="SNF2/RAD54 HELICASE FAMILY"/>
    <property type="match status" value="1"/>
</dbReference>
<reference evidence="5" key="2">
    <citation type="journal article" date="2021" name="PeerJ">
        <title>Extensive microbial diversity within the chicken gut microbiome revealed by metagenomics and culture.</title>
        <authorList>
            <person name="Gilroy R."/>
            <person name="Ravi A."/>
            <person name="Getino M."/>
            <person name="Pursley I."/>
            <person name="Horton D.L."/>
            <person name="Alikhan N.F."/>
            <person name="Baker D."/>
            <person name="Gharbi K."/>
            <person name="Hall N."/>
            <person name="Watson M."/>
            <person name="Adriaenssens E.M."/>
            <person name="Foster-Nyarko E."/>
            <person name="Jarju S."/>
            <person name="Secka A."/>
            <person name="Antonio M."/>
            <person name="Oren A."/>
            <person name="Chaudhuri R.R."/>
            <person name="La Ragione R."/>
            <person name="Hildebrand F."/>
            <person name="Pallen M.J."/>
        </authorList>
    </citation>
    <scope>NUCLEOTIDE SEQUENCE</scope>
    <source>
        <strain evidence="5">ChiGjej3B3-5194</strain>
    </source>
</reference>
<dbReference type="Gene3D" id="3.40.50.300">
    <property type="entry name" value="P-loop containing nucleotide triphosphate hydrolases"/>
    <property type="match status" value="1"/>
</dbReference>
<evidence type="ECO:0000313" key="6">
    <source>
        <dbReference type="Proteomes" id="UP000886742"/>
    </source>
</evidence>
<dbReference type="SUPFAM" id="SSF52540">
    <property type="entry name" value="P-loop containing nucleoside triphosphate hydrolases"/>
    <property type="match status" value="1"/>
</dbReference>
<dbReference type="InterPro" id="IPR038718">
    <property type="entry name" value="SNF2-like_sf"/>
</dbReference>
<dbReference type="EMBL" id="DVJI01000008">
    <property type="protein sequence ID" value="HIS70666.1"/>
    <property type="molecule type" value="Genomic_DNA"/>
</dbReference>
<evidence type="ECO:0000259" key="4">
    <source>
        <dbReference type="PROSITE" id="PS51194"/>
    </source>
</evidence>
<accession>A0A9D1FFJ8</accession>
<dbReference type="Gene3D" id="3.40.50.10810">
    <property type="entry name" value="Tandem AAA-ATPase domain"/>
    <property type="match status" value="1"/>
</dbReference>
<dbReference type="AlphaFoldDB" id="A0A9D1FFJ8"/>
<keyword evidence="5" id="KW-0347">Helicase</keyword>
<name>A0A9D1FFJ8_9PROT</name>
<dbReference type="CDD" id="cd18793">
    <property type="entry name" value="SF2_C_SNF"/>
    <property type="match status" value="1"/>
</dbReference>
<keyword evidence="1" id="KW-0378">Hydrolase</keyword>
<dbReference type="GO" id="GO:0016787">
    <property type="term" value="F:hydrolase activity"/>
    <property type="evidence" value="ECO:0007669"/>
    <property type="project" value="UniProtKB-KW"/>
</dbReference>
<feature type="domain" description="Helicase C-terminal" evidence="4">
    <location>
        <begin position="301"/>
        <end position="480"/>
    </location>
</feature>
<comment type="caution">
    <text evidence="5">The sequence shown here is derived from an EMBL/GenBank/DDBJ whole genome shotgun (WGS) entry which is preliminary data.</text>
</comment>
<evidence type="ECO:0000256" key="2">
    <source>
        <dbReference type="SAM" id="Coils"/>
    </source>
</evidence>
<dbReference type="InterPro" id="IPR027417">
    <property type="entry name" value="P-loop_NTPase"/>
</dbReference>
<dbReference type="PROSITE" id="PS51192">
    <property type="entry name" value="HELICASE_ATP_BIND_1"/>
    <property type="match status" value="1"/>
</dbReference>
<reference evidence="5" key="1">
    <citation type="submission" date="2020-10" db="EMBL/GenBank/DDBJ databases">
        <authorList>
            <person name="Gilroy R."/>
        </authorList>
    </citation>
    <scope>NUCLEOTIDE SEQUENCE</scope>
    <source>
        <strain evidence="5">ChiGjej3B3-5194</strain>
    </source>
</reference>
<evidence type="ECO:0000259" key="3">
    <source>
        <dbReference type="PROSITE" id="PS51192"/>
    </source>
</evidence>
<gene>
    <name evidence="5" type="ORF">IAD02_01610</name>
</gene>
<dbReference type="InterPro" id="IPR000330">
    <property type="entry name" value="SNF2_N"/>
</dbReference>
<proteinExistence type="predicted"/>
<protein>
    <submittedName>
        <fullName evidence="5">DEAD/DEAH box helicase</fullName>
    </submittedName>
</protein>
<sequence>MEEKFDIPTRLLDKAQYDYFRAEHKDPLNFAGAIICSYNFAADRKCEMHAAGFDLFVVDEAHKLRNLHKGETFIADGLYEAFVDTKKLLLTATPIQNSLMDIFSLVSFIDPTIFVNKFAFEENYLRTEQRHRDLQQRLKSVLHRTLRRDVLEYIRYTNREALTIAFDPTPEEQDLYAEISDYIHNSNYGIRTHFRTLIVLMIQKLMASSTNAVKGTLEGVRNRLLQMQKKAQKAFNIANLIADNDLLESYKEEYETEDEFLETFSDHDVAGIDEEIKFLNDLIYKAGKITVDGKTDKLIAGLEEGFARIAEKGGKRKAIIFTESQRTLDYLFEYLSSHGFKNKMVTFSGNNNNARCNAIYEEFRGKNPMTISGVRSADMRLAIIDKFKTDDNVELMIATEAGAEGLNLQFCSMLVNYDLPWNPQRVEQRIGRIHRYGQKHDVVIVNFINKTNAADVRLYNILQNKFKLFDGIFGASDEILGSLYDGVEFERAVSEIFQNCRTEREIEKAFDALQARLGEQKEEKLRAAEQLVLDNMNPSIAEKLRVIKASADKYIEHQKHTLWELTKAILGDTYFLMKT</sequence>
<evidence type="ECO:0000256" key="1">
    <source>
        <dbReference type="ARBA" id="ARBA00022801"/>
    </source>
</evidence>
<dbReference type="GO" id="GO:0004386">
    <property type="term" value="F:helicase activity"/>
    <property type="evidence" value="ECO:0007669"/>
    <property type="project" value="UniProtKB-KW"/>
</dbReference>
<organism evidence="5 6">
    <name type="scientific">Candidatus Enterousia intestinigallinarum</name>
    <dbReference type="NCBI Taxonomy" id="2840790"/>
    <lineage>
        <taxon>Bacteria</taxon>
        <taxon>Pseudomonadati</taxon>
        <taxon>Pseudomonadota</taxon>
        <taxon>Alphaproteobacteria</taxon>
        <taxon>Candidatus Enterousia</taxon>
    </lineage>
</organism>
<dbReference type="InterPro" id="IPR014001">
    <property type="entry name" value="Helicase_ATP-bd"/>
</dbReference>
<dbReference type="Proteomes" id="UP000886742">
    <property type="component" value="Unassembled WGS sequence"/>
</dbReference>
<dbReference type="GO" id="GO:0005524">
    <property type="term" value="F:ATP binding"/>
    <property type="evidence" value="ECO:0007669"/>
    <property type="project" value="InterPro"/>
</dbReference>
<dbReference type="PROSITE" id="PS51194">
    <property type="entry name" value="HELICASE_CTER"/>
    <property type="match status" value="1"/>
</dbReference>
<dbReference type="Pfam" id="PF00271">
    <property type="entry name" value="Helicase_C"/>
    <property type="match status" value="1"/>
</dbReference>
<evidence type="ECO:0000313" key="5">
    <source>
        <dbReference type="EMBL" id="HIS70666.1"/>
    </source>
</evidence>
<dbReference type="InterPro" id="IPR049730">
    <property type="entry name" value="SNF2/RAD54-like_C"/>
</dbReference>
<feature type="domain" description="Helicase ATP-binding" evidence="3">
    <location>
        <begin position="1"/>
        <end position="112"/>
    </location>
</feature>